<dbReference type="InterPro" id="IPR036249">
    <property type="entry name" value="Thioredoxin-like_sf"/>
</dbReference>
<dbReference type="SUPFAM" id="SSF52833">
    <property type="entry name" value="Thioredoxin-like"/>
    <property type="match status" value="1"/>
</dbReference>
<dbReference type="GO" id="GO:0005975">
    <property type="term" value="P:carbohydrate metabolic process"/>
    <property type="evidence" value="ECO:0007669"/>
    <property type="project" value="InterPro"/>
</dbReference>
<accession>A0A1G9IQ64</accession>
<name>A0A1G9IQ64_9BACT</name>
<evidence type="ECO:0000259" key="2">
    <source>
        <dbReference type="Pfam" id="PF03190"/>
    </source>
</evidence>
<dbReference type="InterPro" id="IPR004879">
    <property type="entry name" value="Ssp411-like_TRX"/>
</dbReference>
<dbReference type="CDD" id="cd02955">
    <property type="entry name" value="SSP411"/>
    <property type="match status" value="1"/>
</dbReference>
<dbReference type="PANTHER" id="PTHR42899">
    <property type="entry name" value="SPERMATOGENESIS-ASSOCIATED PROTEIN 20"/>
    <property type="match status" value="1"/>
</dbReference>
<protein>
    <recommendedName>
        <fullName evidence="2">Spermatogenesis-associated protein 20-like TRX domain-containing protein</fullName>
    </recommendedName>
</protein>
<dbReference type="EMBL" id="FNFO01000005">
    <property type="protein sequence ID" value="SDL27103.1"/>
    <property type="molecule type" value="Genomic_DNA"/>
</dbReference>
<dbReference type="RefSeq" id="WP_089682999.1">
    <property type="nucleotide sequence ID" value="NZ_FNFO01000005.1"/>
</dbReference>
<feature type="chain" id="PRO_5011575057" description="Spermatogenesis-associated protein 20-like TRX domain-containing protein" evidence="1">
    <location>
        <begin position="26"/>
        <end position="705"/>
    </location>
</feature>
<dbReference type="InterPro" id="IPR024705">
    <property type="entry name" value="Ssp411"/>
</dbReference>
<feature type="signal peptide" evidence="1">
    <location>
        <begin position="1"/>
        <end position="25"/>
    </location>
</feature>
<dbReference type="Proteomes" id="UP000198510">
    <property type="component" value="Unassembled WGS sequence"/>
</dbReference>
<dbReference type="Gene3D" id="3.40.30.10">
    <property type="entry name" value="Glutaredoxin"/>
    <property type="match status" value="1"/>
</dbReference>
<evidence type="ECO:0000313" key="4">
    <source>
        <dbReference type="Proteomes" id="UP000198510"/>
    </source>
</evidence>
<dbReference type="PROSITE" id="PS51257">
    <property type="entry name" value="PROKAR_LIPOPROTEIN"/>
    <property type="match status" value="1"/>
</dbReference>
<dbReference type="STRING" id="1075417.SAMN05421823_10566"/>
<dbReference type="AlphaFoldDB" id="A0A1G9IQ64"/>
<keyword evidence="1" id="KW-0732">Signal</keyword>
<dbReference type="Pfam" id="PF03190">
    <property type="entry name" value="Thioredox_DsbH"/>
    <property type="match status" value="1"/>
</dbReference>
<keyword evidence="4" id="KW-1185">Reference proteome</keyword>
<dbReference type="InterPro" id="IPR008928">
    <property type="entry name" value="6-hairpin_glycosidase_sf"/>
</dbReference>
<sequence>MKYRKRWRVWVLCGALVSGCAPQQAQQPPTEKAEQNHLAQARSPYLRQHADNPVHWYEWGPEALAKAQDENKPLLISIGYAACHWCHVMEHESFMDTAVARVMNDHFVAIKVDREERPDVDQIYMEAAQLLSGRGGWPLHAFALPDGRPFYAGTYFPKAQWVEVLQQVAQVYREQHQKIVQQAEGLTQGIRTNDVITLPADTAQAMQQKLYEDLLSAWEPLLDFERGGFKGAPKFPLPVSGEWLLQYHYLTGDEKALAAVTTTLDAMAQGGMYDQIGGGFARYSTDNRWFVPHFEKMLYDNAQLVSLYAHAAQVTENPRYTDIVRETLAFVERELQDENGGFYASLNADSEGEEGKFYVWSADELHEALGANDAQLLAEYYGVTPEGNWEKGRNILYCTTSAATFAQKHGLTESVWTARLAAANRRLREVRNQRERPSTDDKILTGWNALMLKGYVDAYRALGDEAYLHTALRNAHFLEKEMLRQEGGLWRNYRDGRATIPAFLDDYALLADAWIALYQVTFDLHWLTQARALTDYVLAHFQDPTSGLFYYTSDQAENLIARKMELSDNVMPASNSVMAHVLFQLGHYYDQSDYLTMSRTMVQQVQGDLPDGGPYYANWDRLLGLMTYEPYEVAIVGAEAATKRAALQRHYLPTSLFLGGTDENLPLLENKWVAGNTLIYVCRRKVCQQPVTEPLRAWAQLNPVH</sequence>
<organism evidence="3 4">
    <name type="scientific">Catalinimonas alkaloidigena</name>
    <dbReference type="NCBI Taxonomy" id="1075417"/>
    <lineage>
        <taxon>Bacteria</taxon>
        <taxon>Pseudomonadati</taxon>
        <taxon>Bacteroidota</taxon>
        <taxon>Cytophagia</taxon>
        <taxon>Cytophagales</taxon>
        <taxon>Catalimonadaceae</taxon>
        <taxon>Catalinimonas</taxon>
    </lineage>
</organism>
<reference evidence="3 4" key="1">
    <citation type="submission" date="2016-10" db="EMBL/GenBank/DDBJ databases">
        <authorList>
            <person name="de Groot N.N."/>
        </authorList>
    </citation>
    <scope>NUCLEOTIDE SEQUENCE [LARGE SCALE GENOMIC DNA]</scope>
    <source>
        <strain evidence="3 4">DSM 25186</strain>
    </source>
</reference>
<evidence type="ECO:0000256" key="1">
    <source>
        <dbReference type="SAM" id="SignalP"/>
    </source>
</evidence>
<dbReference type="PIRSF" id="PIRSF006402">
    <property type="entry name" value="UCP006402_thioredoxin"/>
    <property type="match status" value="1"/>
</dbReference>
<proteinExistence type="predicted"/>
<feature type="domain" description="Spermatogenesis-associated protein 20-like TRX" evidence="2">
    <location>
        <begin position="35"/>
        <end position="189"/>
    </location>
</feature>
<gene>
    <name evidence="3" type="ORF">SAMN05421823_10566</name>
</gene>
<dbReference type="OrthoDB" id="9762614at2"/>
<dbReference type="PANTHER" id="PTHR42899:SF1">
    <property type="entry name" value="SPERMATOGENESIS-ASSOCIATED PROTEIN 20"/>
    <property type="match status" value="1"/>
</dbReference>
<dbReference type="SUPFAM" id="SSF48208">
    <property type="entry name" value="Six-hairpin glycosidases"/>
    <property type="match status" value="1"/>
</dbReference>
<evidence type="ECO:0000313" key="3">
    <source>
        <dbReference type="EMBL" id="SDL27103.1"/>
    </source>
</evidence>
<dbReference type="Gene3D" id="1.50.10.20">
    <property type="match status" value="2"/>
</dbReference>